<feature type="compositionally biased region" description="Basic and acidic residues" evidence="1">
    <location>
        <begin position="416"/>
        <end position="435"/>
    </location>
</feature>
<feature type="compositionally biased region" description="Polar residues" evidence="1">
    <location>
        <begin position="385"/>
        <end position="410"/>
    </location>
</feature>
<feature type="compositionally biased region" description="Polar residues" evidence="1">
    <location>
        <begin position="14"/>
        <end position="35"/>
    </location>
</feature>
<dbReference type="Proteomes" id="UP000799757">
    <property type="component" value="Unassembled WGS sequence"/>
</dbReference>
<gene>
    <name evidence="2" type="ORF">K505DRAFT_356776</name>
</gene>
<keyword evidence="3" id="KW-1185">Reference proteome</keyword>
<dbReference type="AlphaFoldDB" id="A0A6A6XRU1"/>
<evidence type="ECO:0000313" key="2">
    <source>
        <dbReference type="EMBL" id="KAF2799296.1"/>
    </source>
</evidence>
<organism evidence="2 3">
    <name type="scientific">Melanomma pulvis-pyrius CBS 109.77</name>
    <dbReference type="NCBI Taxonomy" id="1314802"/>
    <lineage>
        <taxon>Eukaryota</taxon>
        <taxon>Fungi</taxon>
        <taxon>Dikarya</taxon>
        <taxon>Ascomycota</taxon>
        <taxon>Pezizomycotina</taxon>
        <taxon>Dothideomycetes</taxon>
        <taxon>Pleosporomycetidae</taxon>
        <taxon>Pleosporales</taxon>
        <taxon>Melanommataceae</taxon>
        <taxon>Melanomma</taxon>
    </lineage>
</organism>
<name>A0A6A6XRU1_9PLEO</name>
<feature type="compositionally biased region" description="Polar residues" evidence="1">
    <location>
        <begin position="446"/>
        <end position="469"/>
    </location>
</feature>
<accession>A0A6A6XRU1</accession>
<feature type="region of interest" description="Disordered" evidence="1">
    <location>
        <begin position="1"/>
        <end position="113"/>
    </location>
</feature>
<feature type="region of interest" description="Disordered" evidence="1">
    <location>
        <begin position="242"/>
        <end position="313"/>
    </location>
</feature>
<reference evidence="2" key="1">
    <citation type="journal article" date="2020" name="Stud. Mycol.">
        <title>101 Dothideomycetes genomes: a test case for predicting lifestyles and emergence of pathogens.</title>
        <authorList>
            <person name="Haridas S."/>
            <person name="Albert R."/>
            <person name="Binder M."/>
            <person name="Bloem J."/>
            <person name="Labutti K."/>
            <person name="Salamov A."/>
            <person name="Andreopoulos B."/>
            <person name="Baker S."/>
            <person name="Barry K."/>
            <person name="Bills G."/>
            <person name="Bluhm B."/>
            <person name="Cannon C."/>
            <person name="Castanera R."/>
            <person name="Culley D."/>
            <person name="Daum C."/>
            <person name="Ezra D."/>
            <person name="Gonzalez J."/>
            <person name="Henrissat B."/>
            <person name="Kuo A."/>
            <person name="Liang C."/>
            <person name="Lipzen A."/>
            <person name="Lutzoni F."/>
            <person name="Magnuson J."/>
            <person name="Mondo S."/>
            <person name="Nolan M."/>
            <person name="Ohm R."/>
            <person name="Pangilinan J."/>
            <person name="Park H.-J."/>
            <person name="Ramirez L."/>
            <person name="Alfaro M."/>
            <person name="Sun H."/>
            <person name="Tritt A."/>
            <person name="Yoshinaga Y."/>
            <person name="Zwiers L.-H."/>
            <person name="Turgeon B."/>
            <person name="Goodwin S."/>
            <person name="Spatafora J."/>
            <person name="Crous P."/>
            <person name="Grigoriev I."/>
        </authorList>
    </citation>
    <scope>NUCLEOTIDE SEQUENCE</scope>
    <source>
        <strain evidence="2">CBS 109.77</strain>
    </source>
</reference>
<sequence length="585" mass="65888">MATPPNSRRPARGTSETPATPTATRPSLSTNSSYTVEPKSEYLRNALEARRAKDNASTPPPADPAPVSRRTTSATMAADPWMEQAVSEEDIPQVTPIRRARRPSEGLPPRMRTQRELQTETEALKAAMFNLNLKLELLKKQNHDLKDQMDVANKRIEELEPLEEENFDLRDDNDRLLLRVQDMEEDIVKLRDQTIQLRDENSEIIQIQSDAVAELDKQIGAVEEAADMIFKLEDEKTQLKEENSKLKEQIERDQKALNDSGYRHASVDGQSSEKYPARIYSIDESRPSTSHFDSDYYSQPSSPHKASKESLSYSEPAKKFLEINITGKRSVQDLKKRVSEVSMRRPKTPIPAVPQIPAAYQESQAPKAIKRTSRRHRPMAAQPPSIVTSLQSPMKAATTSLPRTPTSGTSEGLRGIFREKKILENPSRDSRRPSLDFRGSLASKGSHGSQRSHLSEAEQSSVISPLPRNSSRHAHTSSSVEQLKPDHQSDTEVSEWAASPPSPSADDENLTNEPDRRDQWWKNMNSLQNPLGRPTSVLASIPRPSQSRAPRASIGNERDFFFNGNEDEDQFMKRAARLAPRRREK</sequence>
<proteinExistence type="predicted"/>
<feature type="compositionally biased region" description="Basic residues" evidence="1">
    <location>
        <begin position="368"/>
        <end position="378"/>
    </location>
</feature>
<feature type="compositionally biased region" description="Polar residues" evidence="1">
    <location>
        <begin position="287"/>
        <end position="313"/>
    </location>
</feature>
<dbReference type="EMBL" id="MU001767">
    <property type="protein sequence ID" value="KAF2799296.1"/>
    <property type="molecule type" value="Genomic_DNA"/>
</dbReference>
<protein>
    <recommendedName>
        <fullName evidence="4">Centrosomin N-terminal motif 1 domain-containing protein</fullName>
    </recommendedName>
</protein>
<feature type="compositionally biased region" description="Basic and acidic residues" evidence="1">
    <location>
        <begin position="38"/>
        <end position="54"/>
    </location>
</feature>
<feature type="region of interest" description="Disordered" evidence="1">
    <location>
        <begin position="361"/>
        <end position="565"/>
    </location>
</feature>
<feature type="compositionally biased region" description="Basic and acidic residues" evidence="1">
    <location>
        <begin position="242"/>
        <end position="266"/>
    </location>
</feature>
<evidence type="ECO:0000256" key="1">
    <source>
        <dbReference type="SAM" id="MobiDB-lite"/>
    </source>
</evidence>
<evidence type="ECO:0008006" key="4">
    <source>
        <dbReference type="Google" id="ProtNLM"/>
    </source>
</evidence>
<dbReference type="OrthoDB" id="10251744at2759"/>
<evidence type="ECO:0000313" key="3">
    <source>
        <dbReference type="Proteomes" id="UP000799757"/>
    </source>
</evidence>